<dbReference type="GO" id="GO:0016740">
    <property type="term" value="F:transferase activity"/>
    <property type="evidence" value="ECO:0007669"/>
    <property type="project" value="UniProtKB-KW"/>
</dbReference>
<dbReference type="InterPro" id="IPR029057">
    <property type="entry name" value="PRTase-like"/>
</dbReference>
<comment type="caution">
    <text evidence="4">The sequence shown here is derived from an EMBL/GenBank/DDBJ whole genome shotgun (WGS) entry which is preliminary data.</text>
</comment>
<dbReference type="RefSeq" id="WP_045804948.1">
    <property type="nucleotide sequence ID" value="NZ_LANU01000002.1"/>
</dbReference>
<dbReference type="PANTHER" id="PTHR47505">
    <property type="entry name" value="DNA UTILIZATION PROTEIN YHGH"/>
    <property type="match status" value="1"/>
</dbReference>
<evidence type="ECO:0000313" key="4">
    <source>
        <dbReference type="EMBL" id="KJV65703.1"/>
    </source>
</evidence>
<sequence>MLSKILNTIFPNTCANCEYVIPDDYDLCNTCKDNIDFLSGNYCIACGCSLPDEVSICGKCITNPPRFTKLESVFAYNKYSKNMILNLKFSDNTLHVKTYGKWMYNKNPDLFNNVTTIIPVPIHKKRLRQRKYNQATLLAKALSNHCNIPLEIFALKRIVDTIPQYSLSSKMREKNITKSFIVQNQHLINNKIILLIDDVITTGITARVCTHKLLESGAKEVRAITLARTL</sequence>
<dbReference type="CDD" id="cd06223">
    <property type="entry name" value="PRTases_typeI"/>
    <property type="match status" value="1"/>
</dbReference>
<name>A0A0F3NCA7_9RICK</name>
<protein>
    <submittedName>
        <fullName evidence="4">Phosphoribosyl transferase domain protein</fullName>
    </submittedName>
</protein>
<evidence type="ECO:0000256" key="1">
    <source>
        <dbReference type="ARBA" id="ARBA00008007"/>
    </source>
</evidence>
<proteinExistence type="inferred from homology"/>
<dbReference type="SUPFAM" id="SSF53271">
    <property type="entry name" value="PRTase-like"/>
    <property type="match status" value="1"/>
</dbReference>
<organism evidence="4 5">
    <name type="scientific">Ehrlichia cf. muris str. EmCRT</name>
    <dbReference type="NCBI Taxonomy" id="1359167"/>
    <lineage>
        <taxon>Bacteria</taxon>
        <taxon>Pseudomonadati</taxon>
        <taxon>Pseudomonadota</taxon>
        <taxon>Alphaproteobacteria</taxon>
        <taxon>Rickettsiales</taxon>
        <taxon>Anaplasmataceae</taxon>
        <taxon>Ehrlichia</taxon>
    </lineage>
</organism>
<dbReference type="Proteomes" id="UP000033546">
    <property type="component" value="Unassembled WGS sequence"/>
</dbReference>
<dbReference type="Pfam" id="PF18912">
    <property type="entry name" value="DZR_2"/>
    <property type="match status" value="1"/>
</dbReference>
<dbReference type="Pfam" id="PF00156">
    <property type="entry name" value="Pribosyltran"/>
    <property type="match status" value="1"/>
</dbReference>
<dbReference type="InterPro" id="IPR044005">
    <property type="entry name" value="DZR_2"/>
</dbReference>
<evidence type="ECO:0000259" key="3">
    <source>
        <dbReference type="Pfam" id="PF18912"/>
    </source>
</evidence>
<evidence type="ECO:0000259" key="2">
    <source>
        <dbReference type="Pfam" id="PF00156"/>
    </source>
</evidence>
<dbReference type="InterPro" id="IPR000836">
    <property type="entry name" value="PRTase_dom"/>
</dbReference>
<dbReference type="PATRIC" id="fig|1359167.3.peg.634"/>
<dbReference type="AlphaFoldDB" id="A0A0F3NCA7"/>
<feature type="domain" description="Double zinc ribbon" evidence="3">
    <location>
        <begin position="5"/>
        <end position="60"/>
    </location>
</feature>
<dbReference type="EMBL" id="LANU01000002">
    <property type="protein sequence ID" value="KJV65703.1"/>
    <property type="molecule type" value="Genomic_DNA"/>
</dbReference>
<reference evidence="4 5" key="1">
    <citation type="submission" date="2015-02" db="EMBL/GenBank/DDBJ databases">
        <title>Genome Sequencing of Rickettsiales.</title>
        <authorList>
            <person name="Daugherty S.C."/>
            <person name="Su Q."/>
            <person name="Abolude K."/>
            <person name="Beier-Sexton M."/>
            <person name="Carlyon J.A."/>
            <person name="Carter R."/>
            <person name="Day N.P."/>
            <person name="Dumler S.J."/>
            <person name="Dyachenko V."/>
            <person name="Godinez A."/>
            <person name="Kurtti T.J."/>
            <person name="Lichay M."/>
            <person name="Mullins K.E."/>
            <person name="Ott S."/>
            <person name="Pappas-Brown V."/>
            <person name="Paris D.H."/>
            <person name="Patel P."/>
            <person name="Richards A.L."/>
            <person name="Sadzewicz L."/>
            <person name="Sears K."/>
            <person name="Seidman D."/>
            <person name="Sengamalay N."/>
            <person name="Stenos J."/>
            <person name="Tallon L.J."/>
            <person name="Vincent G."/>
            <person name="Fraser C.M."/>
            <person name="Munderloh U."/>
            <person name="Dunning-Hotopp J.C."/>
        </authorList>
    </citation>
    <scope>NUCLEOTIDE SEQUENCE [LARGE SCALE GENOMIC DNA]</scope>
    <source>
        <strain evidence="4 5">EmCRT</strain>
    </source>
</reference>
<evidence type="ECO:0000313" key="5">
    <source>
        <dbReference type="Proteomes" id="UP000033546"/>
    </source>
</evidence>
<accession>A0A0F3NCA7</accession>
<dbReference type="InterPro" id="IPR051910">
    <property type="entry name" value="ComF/GntX_DNA_util-trans"/>
</dbReference>
<dbReference type="PANTHER" id="PTHR47505:SF1">
    <property type="entry name" value="DNA UTILIZATION PROTEIN YHGH"/>
    <property type="match status" value="1"/>
</dbReference>
<comment type="similarity">
    <text evidence="1">Belongs to the ComF/GntX family.</text>
</comment>
<dbReference type="Gene3D" id="3.40.50.2020">
    <property type="match status" value="1"/>
</dbReference>
<gene>
    <name evidence="4" type="ORF">EMUCRT_0657</name>
</gene>
<feature type="domain" description="Phosphoribosyltransferase" evidence="2">
    <location>
        <begin position="137"/>
        <end position="228"/>
    </location>
</feature>
<keyword evidence="4" id="KW-0808">Transferase</keyword>